<name>A0A016UVR9_9BILA</name>
<gene>
    <name evidence="1" type="primary">Acey_s0025.g1153</name>
    <name evidence="1" type="ORF">Y032_0025g1153</name>
</gene>
<keyword evidence="2" id="KW-1185">Reference proteome</keyword>
<evidence type="ECO:0008006" key="3">
    <source>
        <dbReference type="Google" id="ProtNLM"/>
    </source>
</evidence>
<dbReference type="Proteomes" id="UP000024635">
    <property type="component" value="Unassembled WGS sequence"/>
</dbReference>
<accession>A0A016UVR9</accession>
<evidence type="ECO:0000313" key="1">
    <source>
        <dbReference type="EMBL" id="EYC19071.1"/>
    </source>
</evidence>
<sequence>MLCIYNARTISIDSNLHALLGTAGRVKFHVIALQETKNKNSDVRQLRDGTLVIRREKFPLRNVGGVGFVYPSVVQFVEILSPRLSILPFLVTSPSVSSTVTRQHSQLMSRS</sequence>
<protein>
    <recommendedName>
        <fullName evidence="3">Endonuclease/exonuclease/phosphatase domain-containing protein</fullName>
    </recommendedName>
</protein>
<comment type="caution">
    <text evidence="1">The sequence shown here is derived from an EMBL/GenBank/DDBJ whole genome shotgun (WGS) entry which is preliminary data.</text>
</comment>
<dbReference type="EMBL" id="JARK01001361">
    <property type="protein sequence ID" value="EYC19071.1"/>
    <property type="molecule type" value="Genomic_DNA"/>
</dbReference>
<organism evidence="1 2">
    <name type="scientific">Ancylostoma ceylanicum</name>
    <dbReference type="NCBI Taxonomy" id="53326"/>
    <lineage>
        <taxon>Eukaryota</taxon>
        <taxon>Metazoa</taxon>
        <taxon>Ecdysozoa</taxon>
        <taxon>Nematoda</taxon>
        <taxon>Chromadorea</taxon>
        <taxon>Rhabditida</taxon>
        <taxon>Rhabditina</taxon>
        <taxon>Rhabditomorpha</taxon>
        <taxon>Strongyloidea</taxon>
        <taxon>Ancylostomatidae</taxon>
        <taxon>Ancylostomatinae</taxon>
        <taxon>Ancylostoma</taxon>
    </lineage>
</organism>
<dbReference type="AlphaFoldDB" id="A0A016UVR9"/>
<evidence type="ECO:0000313" key="2">
    <source>
        <dbReference type="Proteomes" id="UP000024635"/>
    </source>
</evidence>
<dbReference type="OrthoDB" id="5854880at2759"/>
<reference evidence="2" key="1">
    <citation type="journal article" date="2015" name="Nat. Genet.">
        <title>The genome and transcriptome of the zoonotic hookworm Ancylostoma ceylanicum identify infection-specific gene families.</title>
        <authorList>
            <person name="Schwarz E.M."/>
            <person name="Hu Y."/>
            <person name="Antoshechkin I."/>
            <person name="Miller M.M."/>
            <person name="Sternberg P.W."/>
            <person name="Aroian R.V."/>
        </authorList>
    </citation>
    <scope>NUCLEOTIDE SEQUENCE</scope>
    <source>
        <strain evidence="2">HY135</strain>
    </source>
</reference>
<proteinExistence type="predicted"/>